<protein>
    <submittedName>
        <fullName evidence="2">Uncharacterized protein</fullName>
    </submittedName>
</protein>
<organism evidence="2 3">
    <name type="scientific">Daphnia pulex</name>
    <name type="common">Water flea</name>
    <dbReference type="NCBI Taxonomy" id="6669"/>
    <lineage>
        <taxon>Eukaryota</taxon>
        <taxon>Metazoa</taxon>
        <taxon>Ecdysozoa</taxon>
        <taxon>Arthropoda</taxon>
        <taxon>Crustacea</taxon>
        <taxon>Branchiopoda</taxon>
        <taxon>Diplostraca</taxon>
        <taxon>Cladocera</taxon>
        <taxon>Anomopoda</taxon>
        <taxon>Daphniidae</taxon>
        <taxon>Daphnia</taxon>
    </lineage>
</organism>
<keyword evidence="3" id="KW-1185">Reference proteome</keyword>
<accession>E9FUF3</accession>
<feature type="region of interest" description="Disordered" evidence="1">
    <location>
        <begin position="1"/>
        <end position="25"/>
    </location>
</feature>
<proteinExistence type="predicted"/>
<feature type="compositionally biased region" description="Acidic residues" evidence="1">
    <location>
        <begin position="9"/>
        <end position="25"/>
    </location>
</feature>
<sequence length="50" mass="5922">MSEKVLEKELEEEADLSDESESELELEPVLRERLDLRCLDMLAMQEQKKI</sequence>
<dbReference type="Proteomes" id="UP000000305">
    <property type="component" value="Unassembled WGS sequence"/>
</dbReference>
<dbReference type="InParanoid" id="E9FUF3"/>
<evidence type="ECO:0000313" key="2">
    <source>
        <dbReference type="EMBL" id="EFX88717.1"/>
    </source>
</evidence>
<dbReference type="AlphaFoldDB" id="E9FUF3"/>
<name>E9FUF3_DAPPU</name>
<gene>
    <name evidence="2" type="ORF">DAPPUDRAFT_311032</name>
</gene>
<evidence type="ECO:0000256" key="1">
    <source>
        <dbReference type="SAM" id="MobiDB-lite"/>
    </source>
</evidence>
<reference evidence="2 3" key="1">
    <citation type="journal article" date="2011" name="Science">
        <title>The ecoresponsive genome of Daphnia pulex.</title>
        <authorList>
            <person name="Colbourne J.K."/>
            <person name="Pfrender M.E."/>
            <person name="Gilbert D."/>
            <person name="Thomas W.K."/>
            <person name="Tucker A."/>
            <person name="Oakley T.H."/>
            <person name="Tokishita S."/>
            <person name="Aerts A."/>
            <person name="Arnold G.J."/>
            <person name="Basu M.K."/>
            <person name="Bauer D.J."/>
            <person name="Caceres C.E."/>
            <person name="Carmel L."/>
            <person name="Casola C."/>
            <person name="Choi J.H."/>
            <person name="Detter J.C."/>
            <person name="Dong Q."/>
            <person name="Dusheyko S."/>
            <person name="Eads B.D."/>
            <person name="Frohlich T."/>
            <person name="Geiler-Samerotte K.A."/>
            <person name="Gerlach D."/>
            <person name="Hatcher P."/>
            <person name="Jogdeo S."/>
            <person name="Krijgsveld J."/>
            <person name="Kriventseva E.V."/>
            <person name="Kultz D."/>
            <person name="Laforsch C."/>
            <person name="Lindquist E."/>
            <person name="Lopez J."/>
            <person name="Manak J.R."/>
            <person name="Muller J."/>
            <person name="Pangilinan J."/>
            <person name="Patwardhan R.P."/>
            <person name="Pitluck S."/>
            <person name="Pritham E.J."/>
            <person name="Rechtsteiner A."/>
            <person name="Rho M."/>
            <person name="Rogozin I.B."/>
            <person name="Sakarya O."/>
            <person name="Salamov A."/>
            <person name="Schaack S."/>
            <person name="Shapiro H."/>
            <person name="Shiga Y."/>
            <person name="Skalitzky C."/>
            <person name="Smith Z."/>
            <person name="Souvorov A."/>
            <person name="Sung W."/>
            <person name="Tang Z."/>
            <person name="Tsuchiya D."/>
            <person name="Tu H."/>
            <person name="Vos H."/>
            <person name="Wang M."/>
            <person name="Wolf Y.I."/>
            <person name="Yamagata H."/>
            <person name="Yamada T."/>
            <person name="Ye Y."/>
            <person name="Shaw J.R."/>
            <person name="Andrews J."/>
            <person name="Crease T.J."/>
            <person name="Tang H."/>
            <person name="Lucas S.M."/>
            <person name="Robertson H.M."/>
            <person name="Bork P."/>
            <person name="Koonin E.V."/>
            <person name="Zdobnov E.M."/>
            <person name="Grigoriev I.V."/>
            <person name="Lynch M."/>
            <person name="Boore J.L."/>
        </authorList>
    </citation>
    <scope>NUCLEOTIDE SEQUENCE [LARGE SCALE GENOMIC DNA]</scope>
</reference>
<evidence type="ECO:0000313" key="3">
    <source>
        <dbReference type="Proteomes" id="UP000000305"/>
    </source>
</evidence>
<dbReference type="KEGG" id="dpx:DAPPUDRAFT_311032"/>
<dbReference type="EMBL" id="GL732525">
    <property type="protein sequence ID" value="EFX88717.1"/>
    <property type="molecule type" value="Genomic_DNA"/>
</dbReference>
<dbReference type="HOGENOM" id="CLU_3126467_0_0_1"/>